<comment type="caution">
    <text evidence="1">The sequence shown here is derived from an EMBL/GenBank/DDBJ whole genome shotgun (WGS) entry which is preliminary data.</text>
</comment>
<keyword evidence="2" id="KW-1185">Reference proteome</keyword>
<accession>A0ABQ1XSW6</accession>
<gene>
    <name evidence="1" type="ORF">GCM10011577_27680</name>
</gene>
<protein>
    <submittedName>
        <fullName evidence="1">Uncharacterized protein</fullName>
    </submittedName>
</protein>
<proteinExistence type="predicted"/>
<organism evidence="1 2">
    <name type="scientific">Pseudarthrobacter polychromogenes</name>
    <dbReference type="NCBI Taxonomy" id="1676"/>
    <lineage>
        <taxon>Bacteria</taxon>
        <taxon>Bacillati</taxon>
        <taxon>Actinomycetota</taxon>
        <taxon>Actinomycetes</taxon>
        <taxon>Micrococcales</taxon>
        <taxon>Micrococcaceae</taxon>
        <taxon>Pseudarthrobacter</taxon>
    </lineage>
</organism>
<evidence type="ECO:0000313" key="2">
    <source>
        <dbReference type="Proteomes" id="UP000596938"/>
    </source>
</evidence>
<sequence>MAKPVISFVGRRVADRCLAFLAHQRARENFRAVCVKDGPVRWSGLGLADACRNVRYGLGPR</sequence>
<dbReference type="EMBL" id="BMKU01000008">
    <property type="protein sequence ID" value="GGH02301.1"/>
    <property type="molecule type" value="Genomic_DNA"/>
</dbReference>
<evidence type="ECO:0000313" key="1">
    <source>
        <dbReference type="EMBL" id="GGH02301.1"/>
    </source>
</evidence>
<dbReference type="Proteomes" id="UP000596938">
    <property type="component" value="Unassembled WGS sequence"/>
</dbReference>
<name>A0ABQ1XSW6_9MICC</name>
<reference evidence="2" key="1">
    <citation type="journal article" date="2019" name="Int. J. Syst. Evol. Microbiol.">
        <title>The Global Catalogue of Microorganisms (GCM) 10K type strain sequencing project: providing services to taxonomists for standard genome sequencing and annotation.</title>
        <authorList>
            <consortium name="The Broad Institute Genomics Platform"/>
            <consortium name="The Broad Institute Genome Sequencing Center for Infectious Disease"/>
            <person name="Wu L."/>
            <person name="Ma J."/>
        </authorList>
    </citation>
    <scope>NUCLEOTIDE SEQUENCE [LARGE SCALE GENOMIC DNA]</scope>
    <source>
        <strain evidence="2">CGMCC 1.1927</strain>
    </source>
</reference>